<dbReference type="AlphaFoldDB" id="A0A6J4N4P6"/>
<sequence>MTERTQRAMQAALRPLFSLRVLCVKSLFSPVWSACTGRW</sequence>
<organism evidence="1">
    <name type="scientific">uncultured Gemmatimonadota bacterium</name>
    <dbReference type="NCBI Taxonomy" id="203437"/>
    <lineage>
        <taxon>Bacteria</taxon>
        <taxon>Pseudomonadati</taxon>
        <taxon>Gemmatimonadota</taxon>
        <taxon>environmental samples</taxon>
    </lineage>
</organism>
<dbReference type="EMBL" id="CADCTV010001031">
    <property type="protein sequence ID" value="CAA9374811.1"/>
    <property type="molecule type" value="Genomic_DNA"/>
</dbReference>
<protein>
    <submittedName>
        <fullName evidence="1">Uncharacterized protein</fullName>
    </submittedName>
</protein>
<evidence type="ECO:0000313" key="1">
    <source>
        <dbReference type="EMBL" id="CAA9374811.1"/>
    </source>
</evidence>
<gene>
    <name evidence="1" type="ORF">AVDCRST_MAG89-4909</name>
</gene>
<proteinExistence type="predicted"/>
<name>A0A6J4N4P6_9BACT</name>
<accession>A0A6J4N4P6</accession>
<reference evidence="1" key="1">
    <citation type="submission" date="2020-02" db="EMBL/GenBank/DDBJ databases">
        <authorList>
            <person name="Meier V. D."/>
        </authorList>
    </citation>
    <scope>NUCLEOTIDE SEQUENCE</scope>
    <source>
        <strain evidence="1">AVDCRST_MAG89</strain>
    </source>
</reference>